<dbReference type="OrthoDB" id="10477164at2759"/>
<comment type="caution">
    <text evidence="1">The sequence shown here is derived from an EMBL/GenBank/DDBJ whole genome shotgun (WGS) entry which is preliminary data.</text>
</comment>
<dbReference type="GO" id="GO:0003964">
    <property type="term" value="F:RNA-directed DNA polymerase activity"/>
    <property type="evidence" value="ECO:0007669"/>
    <property type="project" value="UniProtKB-KW"/>
</dbReference>
<evidence type="ECO:0000313" key="2">
    <source>
        <dbReference type="Proteomes" id="UP000325315"/>
    </source>
</evidence>
<organism evidence="1 2">
    <name type="scientific">Gossypium australe</name>
    <dbReference type="NCBI Taxonomy" id="47621"/>
    <lineage>
        <taxon>Eukaryota</taxon>
        <taxon>Viridiplantae</taxon>
        <taxon>Streptophyta</taxon>
        <taxon>Embryophyta</taxon>
        <taxon>Tracheophyta</taxon>
        <taxon>Spermatophyta</taxon>
        <taxon>Magnoliopsida</taxon>
        <taxon>eudicotyledons</taxon>
        <taxon>Gunneridae</taxon>
        <taxon>Pentapetalae</taxon>
        <taxon>rosids</taxon>
        <taxon>malvids</taxon>
        <taxon>Malvales</taxon>
        <taxon>Malvaceae</taxon>
        <taxon>Malvoideae</taxon>
        <taxon>Gossypium</taxon>
    </lineage>
</organism>
<keyword evidence="1" id="KW-0548">Nucleotidyltransferase</keyword>
<gene>
    <name evidence="1" type="ORF">EPI10_031953</name>
</gene>
<dbReference type="Proteomes" id="UP000325315">
    <property type="component" value="Unassembled WGS sequence"/>
</dbReference>
<keyword evidence="2" id="KW-1185">Reference proteome</keyword>
<accession>A0A5B6X1U1</accession>
<protein>
    <submittedName>
        <fullName evidence="1">RNA-directed DNA polymerase</fullName>
    </submittedName>
</protein>
<sequence length="65" mass="7641">MIRAYDKKVHLREFHEGDLREMDSKLGRTLCGKEGLFWRSADLTEMDGKNLPYLVNSDSVKKYFT</sequence>
<reference evidence="2" key="1">
    <citation type="journal article" date="2019" name="Plant Biotechnol. J.">
        <title>Genome sequencing of the Australian wild diploid species Gossypium australe highlights disease resistance and delayed gland morphogenesis.</title>
        <authorList>
            <person name="Cai Y."/>
            <person name="Cai X."/>
            <person name="Wang Q."/>
            <person name="Wang P."/>
            <person name="Zhang Y."/>
            <person name="Cai C."/>
            <person name="Xu Y."/>
            <person name="Wang K."/>
            <person name="Zhou Z."/>
            <person name="Wang C."/>
            <person name="Geng S."/>
            <person name="Li B."/>
            <person name="Dong Q."/>
            <person name="Hou Y."/>
            <person name="Wang H."/>
            <person name="Ai P."/>
            <person name="Liu Z."/>
            <person name="Yi F."/>
            <person name="Sun M."/>
            <person name="An G."/>
            <person name="Cheng J."/>
            <person name="Zhang Y."/>
            <person name="Shi Q."/>
            <person name="Xie Y."/>
            <person name="Shi X."/>
            <person name="Chang Y."/>
            <person name="Huang F."/>
            <person name="Chen Y."/>
            <person name="Hong S."/>
            <person name="Mi L."/>
            <person name="Sun Q."/>
            <person name="Zhang L."/>
            <person name="Zhou B."/>
            <person name="Peng R."/>
            <person name="Zhang X."/>
            <person name="Liu F."/>
        </authorList>
    </citation>
    <scope>NUCLEOTIDE SEQUENCE [LARGE SCALE GENOMIC DNA]</scope>
    <source>
        <strain evidence="2">cv. PA1801</strain>
    </source>
</reference>
<evidence type="ECO:0000313" key="1">
    <source>
        <dbReference type="EMBL" id="KAA3488181.1"/>
    </source>
</evidence>
<proteinExistence type="predicted"/>
<name>A0A5B6X1U1_9ROSI</name>
<dbReference type="AlphaFoldDB" id="A0A5B6X1U1"/>
<keyword evidence="1" id="KW-0695">RNA-directed DNA polymerase</keyword>
<keyword evidence="1" id="KW-0808">Transferase</keyword>
<dbReference type="EMBL" id="SMMG02000001">
    <property type="protein sequence ID" value="KAA3488181.1"/>
    <property type="molecule type" value="Genomic_DNA"/>
</dbReference>